<dbReference type="EMBL" id="RPFW01000002">
    <property type="protein sequence ID" value="TVZ05166.1"/>
    <property type="molecule type" value="Genomic_DNA"/>
</dbReference>
<reference evidence="2 3" key="1">
    <citation type="submission" date="2018-11" db="EMBL/GenBank/DDBJ databases">
        <title>Trebonia kvetii gen.nov., sp.nov., a novel acidophilic actinobacterium, and proposal of the new actinobacterial family Treboniaceae fam. nov.</title>
        <authorList>
            <person name="Rapoport D."/>
            <person name="Sagova-Mareckova M."/>
            <person name="Sedlacek I."/>
            <person name="Provaznik J."/>
            <person name="Kralova S."/>
            <person name="Pavlinic D."/>
            <person name="Benes V."/>
            <person name="Kopecky J."/>
        </authorList>
    </citation>
    <scope>NUCLEOTIDE SEQUENCE [LARGE SCALE GENOMIC DNA]</scope>
    <source>
        <strain evidence="2 3">15Tr583</strain>
    </source>
</reference>
<dbReference type="OrthoDB" id="3514520at2"/>
<evidence type="ECO:0000259" key="1">
    <source>
        <dbReference type="Pfam" id="PF01979"/>
    </source>
</evidence>
<dbReference type="InterPro" id="IPR006680">
    <property type="entry name" value="Amidohydro-rel"/>
</dbReference>
<sequence>MWLVNAHVVDVLAGEVLPARAIEIAPDGTIAQVAAAVPPGLPDGQVSDVAGRWLLPGLISCHTHLSVVFPFSDTDEAENPALTAYRSAARASAALTAGITTIRCVHEQNRADLLLRQAARRGWIDAPRILGAGRAVSTRGGHGAGSGCAEASGEDEFYAAALAELEAGADHIKIFISGGLASAGERVENPEMSDGEIRGAVRAADTRDSYVVAHSGGSTAIRQALAQGVRCFEHAYQLDEDTAALLASRGAYVTPTLCVTRSETWMRANGFEEHTIANAANAADEHLASARRAIKAGITLLNGTDYPPGDQVDGVPVAVLELFLMAEAGLTNHQALQTISVNGARLLGIDKHVGQIRPGYAADLIAVDANPLADLAALGDISLVMQAGRVIRDSRVPAGAAR</sequence>
<dbReference type="SUPFAM" id="SSF51338">
    <property type="entry name" value="Composite domain of metallo-dependent hydrolases"/>
    <property type="match status" value="1"/>
</dbReference>
<evidence type="ECO:0000313" key="2">
    <source>
        <dbReference type="EMBL" id="TVZ05166.1"/>
    </source>
</evidence>
<dbReference type="Pfam" id="PF01979">
    <property type="entry name" value="Amidohydro_1"/>
    <property type="match status" value="1"/>
</dbReference>
<keyword evidence="3" id="KW-1185">Reference proteome</keyword>
<dbReference type="PANTHER" id="PTHR43135:SF3">
    <property type="entry name" value="ALPHA-D-RIBOSE 1-METHYLPHOSPHONATE 5-TRIPHOSPHATE DIPHOSPHATASE"/>
    <property type="match status" value="1"/>
</dbReference>
<name>A0A6P2C3X6_9ACTN</name>
<accession>A0A6P2C3X6</accession>
<gene>
    <name evidence="2" type="ORF">EAS64_11255</name>
</gene>
<dbReference type="AlphaFoldDB" id="A0A6P2C3X6"/>
<dbReference type="PANTHER" id="PTHR43135">
    <property type="entry name" value="ALPHA-D-RIBOSE 1-METHYLPHOSPHONATE 5-TRIPHOSPHATE DIPHOSPHATASE"/>
    <property type="match status" value="1"/>
</dbReference>
<feature type="domain" description="Amidohydrolase-related" evidence="1">
    <location>
        <begin position="54"/>
        <end position="390"/>
    </location>
</feature>
<evidence type="ECO:0000313" key="3">
    <source>
        <dbReference type="Proteomes" id="UP000460272"/>
    </source>
</evidence>
<protein>
    <recommendedName>
        <fullName evidence="1">Amidohydrolase-related domain-containing protein</fullName>
    </recommendedName>
</protein>
<proteinExistence type="predicted"/>
<dbReference type="InterPro" id="IPR011059">
    <property type="entry name" value="Metal-dep_hydrolase_composite"/>
</dbReference>
<dbReference type="Proteomes" id="UP000460272">
    <property type="component" value="Unassembled WGS sequence"/>
</dbReference>
<dbReference type="GO" id="GO:0016810">
    <property type="term" value="F:hydrolase activity, acting on carbon-nitrogen (but not peptide) bonds"/>
    <property type="evidence" value="ECO:0007669"/>
    <property type="project" value="InterPro"/>
</dbReference>
<dbReference type="SUPFAM" id="SSF51556">
    <property type="entry name" value="Metallo-dependent hydrolases"/>
    <property type="match status" value="1"/>
</dbReference>
<dbReference type="InterPro" id="IPR032466">
    <property type="entry name" value="Metal_Hydrolase"/>
</dbReference>
<dbReference type="Gene3D" id="3.20.20.140">
    <property type="entry name" value="Metal-dependent hydrolases"/>
    <property type="match status" value="1"/>
</dbReference>
<comment type="caution">
    <text evidence="2">The sequence shown here is derived from an EMBL/GenBank/DDBJ whole genome shotgun (WGS) entry which is preliminary data.</text>
</comment>
<organism evidence="2 3">
    <name type="scientific">Trebonia kvetii</name>
    <dbReference type="NCBI Taxonomy" id="2480626"/>
    <lineage>
        <taxon>Bacteria</taxon>
        <taxon>Bacillati</taxon>
        <taxon>Actinomycetota</taxon>
        <taxon>Actinomycetes</taxon>
        <taxon>Streptosporangiales</taxon>
        <taxon>Treboniaceae</taxon>
        <taxon>Trebonia</taxon>
    </lineage>
</organism>
<dbReference type="Gene3D" id="2.30.40.10">
    <property type="entry name" value="Urease, subunit C, domain 1"/>
    <property type="match status" value="1"/>
</dbReference>
<dbReference type="InterPro" id="IPR051781">
    <property type="entry name" value="Metallo-dep_Hydrolase"/>
</dbReference>